<comment type="caution">
    <text evidence="10">The sequence shown here is derived from an EMBL/GenBank/DDBJ whole genome shotgun (WGS) entry which is preliminary data.</text>
</comment>
<evidence type="ECO:0000313" key="10">
    <source>
        <dbReference type="EMBL" id="MBM7643831.1"/>
    </source>
</evidence>
<keyword evidence="11" id="KW-1185">Reference proteome</keyword>
<feature type="signal peptide" evidence="8">
    <location>
        <begin position="1"/>
        <end position="28"/>
    </location>
</feature>
<keyword evidence="3" id="KW-0479">Metal-binding</keyword>
<evidence type="ECO:0000313" key="11">
    <source>
        <dbReference type="Proteomes" id="UP000808914"/>
    </source>
</evidence>
<dbReference type="EMBL" id="JAFBER010000001">
    <property type="protein sequence ID" value="MBM7643831.1"/>
    <property type="molecule type" value="Genomic_DNA"/>
</dbReference>
<keyword evidence="8" id="KW-0732">Signal</keyword>
<dbReference type="Proteomes" id="UP000808914">
    <property type="component" value="Unassembled WGS sequence"/>
</dbReference>
<dbReference type="InterPro" id="IPR050819">
    <property type="entry name" value="Tripeptidyl-peptidase_I"/>
</dbReference>
<dbReference type="GO" id="GO:0006508">
    <property type="term" value="P:proteolysis"/>
    <property type="evidence" value="ECO:0007669"/>
    <property type="project" value="UniProtKB-KW"/>
</dbReference>
<keyword evidence="6" id="KW-0106">Calcium</keyword>
<evidence type="ECO:0000256" key="3">
    <source>
        <dbReference type="ARBA" id="ARBA00022723"/>
    </source>
</evidence>
<keyword evidence="2 10" id="KW-0645">Protease</keyword>
<reference evidence="10 11" key="1">
    <citation type="submission" date="2021-01" db="EMBL/GenBank/DDBJ databases">
        <title>Genomic Encyclopedia of Type Strains, Phase IV (KMG-IV): sequencing the most valuable type-strain genomes for metagenomic binning, comparative biology and taxonomic classification.</title>
        <authorList>
            <person name="Goeker M."/>
        </authorList>
    </citation>
    <scope>NUCLEOTIDE SEQUENCE [LARGE SCALE GENOMIC DNA]</scope>
    <source>
        <strain evidence="10 11">DSM 28236</strain>
    </source>
</reference>
<evidence type="ECO:0000256" key="1">
    <source>
        <dbReference type="ARBA" id="ARBA00001913"/>
    </source>
</evidence>
<keyword evidence="4" id="KW-0378">Hydrolase</keyword>
<evidence type="ECO:0000259" key="9">
    <source>
        <dbReference type="PROSITE" id="PS51695"/>
    </source>
</evidence>
<dbReference type="Pfam" id="PF09286">
    <property type="entry name" value="Pro-kuma_activ"/>
    <property type="match status" value="1"/>
</dbReference>
<evidence type="ECO:0000256" key="6">
    <source>
        <dbReference type="ARBA" id="ARBA00022837"/>
    </source>
</evidence>
<dbReference type="InterPro" id="IPR030400">
    <property type="entry name" value="Sedolisin_dom"/>
</dbReference>
<evidence type="ECO:0000256" key="2">
    <source>
        <dbReference type="ARBA" id="ARBA00022670"/>
    </source>
</evidence>
<dbReference type="CDD" id="cd04056">
    <property type="entry name" value="Peptidases_S53"/>
    <property type="match status" value="1"/>
</dbReference>
<protein>
    <submittedName>
        <fullName evidence="10">Subtilase family serine protease</fullName>
    </submittedName>
</protein>
<feature type="chain" id="PRO_5046306428" evidence="8">
    <location>
        <begin position="29"/>
        <end position="641"/>
    </location>
</feature>
<sequence length="641" mass="69836">MKKITNKVLSVVAAGTLLLGAAPSLASAHTSKVQSIPQGTGSAVLQNANYFGDLDPNTKMTVDIIMKLHNKKALQHYINETVTPGAHKYRKYLNTHQFKAKYGAHPNEVKAVTHYLRKFGISSKVYDNNLVITATGTVDQFNKAFSVDIKKAKFNGKRFHATKKQPKAPQEVADHILAILGLSDYSDFKSLAVKRPVSIKQKGHSPKGPLSLEPKDLIKHYNVQPLYDKGAKGQGQTIGIVTLADFNPEDAYSFWKKEGIKVKPNRIKVTDVDGGSDWNGYDETTLDVEQSGALAPMSNINVYVGPNTDPGFVDAYAKAINDNKAKQISVSWGLSETAIIDSVKQKVESPEYAEVFNQLYMQAAAQGISMFAAAGDAAAYDATRTPGTFQLSVDNPADSPYVTAAGGTTLPWHTTTNTGVKVSVDKERAWGWDYLYKYFDSLGYNNPEGWAKKYFSGGGGGFSTFFATPDYQKGVPGVNSYTAVKQWEPSSDYTSVNRVTPKIVKGTGKGRNMPDVSMNADPYSGYKVYVSDPGKPGSNSKWAVYGGTSFVSPQLNGLTALINSAYHTQVGFWNPQIYQFAKEKDSPFKPLNTTGLTNDNLFYTGTKGTVYNQATGLGVPDVASLADHFAHQWAKPGPMHR</sequence>
<evidence type="ECO:0000256" key="7">
    <source>
        <dbReference type="ARBA" id="ARBA00023145"/>
    </source>
</evidence>
<keyword evidence="7" id="KW-0865">Zymogen</keyword>
<dbReference type="SMART" id="SM00944">
    <property type="entry name" value="Pro-kuma_activ"/>
    <property type="match status" value="1"/>
</dbReference>
<dbReference type="RefSeq" id="WP_205001770.1">
    <property type="nucleotide sequence ID" value="NZ_JAFBER010000001.1"/>
</dbReference>
<dbReference type="GO" id="GO:0008233">
    <property type="term" value="F:peptidase activity"/>
    <property type="evidence" value="ECO:0007669"/>
    <property type="project" value="UniProtKB-KW"/>
</dbReference>
<feature type="domain" description="Peptidase S53" evidence="9">
    <location>
        <begin position="211"/>
        <end position="632"/>
    </location>
</feature>
<dbReference type="PANTHER" id="PTHR14218:SF15">
    <property type="entry name" value="TRIPEPTIDYL-PEPTIDASE 1"/>
    <property type="match status" value="1"/>
</dbReference>
<dbReference type="InterPro" id="IPR015366">
    <property type="entry name" value="S53_propep"/>
</dbReference>
<accession>A0ABS2PUV0</accession>
<dbReference type="CDD" id="cd11377">
    <property type="entry name" value="Pro-peptidase_S53"/>
    <property type="match status" value="1"/>
</dbReference>
<dbReference type="SUPFAM" id="SSF52743">
    <property type="entry name" value="Subtilisin-like"/>
    <property type="match status" value="1"/>
</dbReference>
<dbReference type="PANTHER" id="PTHR14218">
    <property type="entry name" value="PROTEASE S8 TRIPEPTIDYL PEPTIDASE I CLN2"/>
    <property type="match status" value="1"/>
</dbReference>
<dbReference type="SUPFAM" id="SSF54897">
    <property type="entry name" value="Protease propeptides/inhibitors"/>
    <property type="match status" value="1"/>
</dbReference>
<name>A0ABS2PUV0_9BACL</name>
<evidence type="ECO:0000256" key="5">
    <source>
        <dbReference type="ARBA" id="ARBA00022825"/>
    </source>
</evidence>
<organism evidence="10 11">
    <name type="scientific">Scopulibacillus daqui</name>
    <dbReference type="NCBI Taxonomy" id="1469162"/>
    <lineage>
        <taxon>Bacteria</taxon>
        <taxon>Bacillati</taxon>
        <taxon>Bacillota</taxon>
        <taxon>Bacilli</taxon>
        <taxon>Bacillales</taxon>
        <taxon>Sporolactobacillaceae</taxon>
        <taxon>Scopulibacillus</taxon>
    </lineage>
</organism>
<comment type="cofactor">
    <cofactor evidence="1">
        <name>Ca(2+)</name>
        <dbReference type="ChEBI" id="CHEBI:29108"/>
    </cofactor>
</comment>
<evidence type="ECO:0000256" key="4">
    <source>
        <dbReference type="ARBA" id="ARBA00022801"/>
    </source>
</evidence>
<keyword evidence="5" id="KW-0720">Serine protease</keyword>
<dbReference type="Gene3D" id="3.40.50.200">
    <property type="entry name" value="Peptidase S8/S53 domain"/>
    <property type="match status" value="1"/>
</dbReference>
<evidence type="ECO:0000256" key="8">
    <source>
        <dbReference type="SAM" id="SignalP"/>
    </source>
</evidence>
<proteinExistence type="predicted"/>
<dbReference type="PROSITE" id="PS51695">
    <property type="entry name" value="SEDOLISIN"/>
    <property type="match status" value="1"/>
</dbReference>
<dbReference type="InterPro" id="IPR036852">
    <property type="entry name" value="Peptidase_S8/S53_dom_sf"/>
</dbReference>
<gene>
    <name evidence="10" type="ORF">JOD45_000022</name>
</gene>